<accession>A0A1N7QD76</accession>
<gene>
    <name evidence="1" type="ORF">SAMN05421686_1241</name>
</gene>
<evidence type="ECO:0000313" key="1">
    <source>
        <dbReference type="EMBL" id="SIT20810.1"/>
    </source>
</evidence>
<dbReference type="AlphaFoldDB" id="A0A1N7QD76"/>
<name>A0A1N7QD76_9GAMM</name>
<keyword evidence="2" id="KW-1185">Reference proteome</keyword>
<protein>
    <submittedName>
        <fullName evidence="1">Uncharacterized protein</fullName>
    </submittedName>
</protein>
<organism evidence="1 2">
    <name type="scientific">Thalassolituus maritimus</name>
    <dbReference type="NCBI Taxonomy" id="484498"/>
    <lineage>
        <taxon>Bacteria</taxon>
        <taxon>Pseudomonadati</taxon>
        <taxon>Pseudomonadota</taxon>
        <taxon>Gammaproteobacteria</taxon>
        <taxon>Oceanospirillales</taxon>
        <taxon>Oceanospirillaceae</taxon>
        <taxon>Thalassolituus</taxon>
    </lineage>
</organism>
<sequence length="82" mass="8932">MTQEQRLIPLVLSNGALNSAVATGNNASWHCSCERILPLIGKSGQIKGPSENTSVECPDCKIRYFVEPDGGDYKRAVRVVEL</sequence>
<dbReference type="Proteomes" id="UP000185639">
    <property type="component" value="Unassembled WGS sequence"/>
</dbReference>
<proteinExistence type="predicted"/>
<evidence type="ECO:0000313" key="2">
    <source>
        <dbReference type="Proteomes" id="UP000185639"/>
    </source>
</evidence>
<dbReference type="EMBL" id="FTOH01000024">
    <property type="protein sequence ID" value="SIT20810.1"/>
    <property type="molecule type" value="Genomic_DNA"/>
</dbReference>
<reference evidence="2" key="1">
    <citation type="submission" date="2017-01" db="EMBL/GenBank/DDBJ databases">
        <authorList>
            <person name="Varghese N."/>
            <person name="Submissions S."/>
        </authorList>
    </citation>
    <scope>NUCLEOTIDE SEQUENCE [LARGE SCALE GENOMIC DNA]</scope>
    <source>
        <strain evidence="2">DSM 24913</strain>
    </source>
</reference>